<keyword evidence="2" id="KW-1185">Reference proteome</keyword>
<protein>
    <submittedName>
        <fullName evidence="1">Uncharacterized protein</fullName>
    </submittedName>
</protein>
<comment type="caution">
    <text evidence="1">The sequence shown here is derived from an EMBL/GenBank/DDBJ whole genome shotgun (WGS) entry which is preliminary data.</text>
</comment>
<dbReference type="AlphaFoldDB" id="A0AAW1U3S1"/>
<organism evidence="1 2">
    <name type="scientific">Henosepilachna vigintioctopunctata</name>
    <dbReference type="NCBI Taxonomy" id="420089"/>
    <lineage>
        <taxon>Eukaryota</taxon>
        <taxon>Metazoa</taxon>
        <taxon>Ecdysozoa</taxon>
        <taxon>Arthropoda</taxon>
        <taxon>Hexapoda</taxon>
        <taxon>Insecta</taxon>
        <taxon>Pterygota</taxon>
        <taxon>Neoptera</taxon>
        <taxon>Endopterygota</taxon>
        <taxon>Coleoptera</taxon>
        <taxon>Polyphaga</taxon>
        <taxon>Cucujiformia</taxon>
        <taxon>Coccinelloidea</taxon>
        <taxon>Coccinellidae</taxon>
        <taxon>Epilachninae</taxon>
        <taxon>Epilachnini</taxon>
        <taxon>Henosepilachna</taxon>
    </lineage>
</organism>
<sequence length="83" mass="9670">MTADRSREEEPPKYCLLYILTAFQEVLTSPISKKEINEVQYTEMEGSDRHLHPKKKLCTVGKLLTLSGFLEVFEEESFRLSIF</sequence>
<name>A0AAW1U3S1_9CUCU</name>
<dbReference type="Proteomes" id="UP001431783">
    <property type="component" value="Unassembled WGS sequence"/>
</dbReference>
<gene>
    <name evidence="1" type="ORF">WA026_005613</name>
</gene>
<dbReference type="EMBL" id="JARQZJ010000032">
    <property type="protein sequence ID" value="KAK9874805.1"/>
    <property type="molecule type" value="Genomic_DNA"/>
</dbReference>
<reference evidence="1 2" key="1">
    <citation type="submission" date="2023-03" db="EMBL/GenBank/DDBJ databases">
        <title>Genome insight into feeding habits of ladybird beetles.</title>
        <authorList>
            <person name="Li H.-S."/>
            <person name="Huang Y.-H."/>
            <person name="Pang H."/>
        </authorList>
    </citation>
    <scope>NUCLEOTIDE SEQUENCE [LARGE SCALE GENOMIC DNA]</scope>
    <source>
        <strain evidence="1">SYSU_2023b</strain>
        <tissue evidence="1">Whole body</tissue>
    </source>
</reference>
<accession>A0AAW1U3S1</accession>
<evidence type="ECO:0000313" key="2">
    <source>
        <dbReference type="Proteomes" id="UP001431783"/>
    </source>
</evidence>
<evidence type="ECO:0000313" key="1">
    <source>
        <dbReference type="EMBL" id="KAK9874805.1"/>
    </source>
</evidence>
<proteinExistence type="predicted"/>